<reference evidence="1 2" key="1">
    <citation type="submission" date="2013-05" db="EMBL/GenBank/DDBJ databases">
        <title>Draft genome of the parasitic nematode Anyclostoma ceylanicum.</title>
        <authorList>
            <person name="Mitreva M."/>
        </authorList>
    </citation>
    <scope>NUCLEOTIDE SEQUENCE [LARGE SCALE GENOMIC DNA]</scope>
</reference>
<keyword evidence="2" id="KW-1185">Reference proteome</keyword>
<dbReference type="GO" id="GO:0016079">
    <property type="term" value="P:synaptic vesicle exocytosis"/>
    <property type="evidence" value="ECO:0007669"/>
    <property type="project" value="InterPro"/>
</dbReference>
<evidence type="ECO:0000313" key="1">
    <source>
        <dbReference type="EMBL" id="EPB73405.1"/>
    </source>
</evidence>
<name>A0A0D6LMV5_9BILA</name>
<gene>
    <name evidence="1" type="ORF">ANCCEY_07503</name>
</gene>
<dbReference type="PANTHER" id="PTHR12166">
    <property type="entry name" value="CALCIUM-DEPENDENT SECRETION ACTIVATOR"/>
    <property type="match status" value="1"/>
</dbReference>
<organism evidence="1 2">
    <name type="scientific">Ancylostoma ceylanicum</name>
    <dbReference type="NCBI Taxonomy" id="53326"/>
    <lineage>
        <taxon>Eukaryota</taxon>
        <taxon>Metazoa</taxon>
        <taxon>Ecdysozoa</taxon>
        <taxon>Nematoda</taxon>
        <taxon>Chromadorea</taxon>
        <taxon>Rhabditida</taxon>
        <taxon>Rhabditina</taxon>
        <taxon>Rhabditomorpha</taxon>
        <taxon>Strongyloidea</taxon>
        <taxon>Ancylostomatidae</taxon>
        <taxon>Ancylostomatinae</taxon>
        <taxon>Ancylostoma</taxon>
    </lineage>
</organism>
<dbReference type="EMBL" id="KE124990">
    <property type="protein sequence ID" value="EPB73405.1"/>
    <property type="molecule type" value="Genomic_DNA"/>
</dbReference>
<dbReference type="GO" id="GO:1990504">
    <property type="term" value="P:dense core granule exocytosis"/>
    <property type="evidence" value="ECO:0007669"/>
    <property type="project" value="InterPro"/>
</dbReference>
<proteinExistence type="predicted"/>
<dbReference type="AlphaFoldDB" id="A0A0D6LMV5"/>
<dbReference type="GO" id="GO:0098793">
    <property type="term" value="C:presynapse"/>
    <property type="evidence" value="ECO:0007669"/>
    <property type="project" value="GOC"/>
</dbReference>
<sequence length="250" mass="28306">MYVFVARCVAYHFNAKQPTDMARRQVKVTKHDLSRIKERFQAFLKGETNIPTDEAFAKAMHSYCEVFRCNVEKRIRSLPDIEGLSKDTVLNSWMAKFDTITKGDEEAQGRNVSSTCASRATGCCVVNARSPARTGPQSLFRHLVIGDKRNSNCHMLLNGECNSIILQLDNPDEQAAAIRREVATREDACKDIQKMRKIMPKFVVKDMETLFMDEVRQSINLLISNLESVPVTPRGQAVGKRKDKSRSAVY</sequence>
<dbReference type="InterPro" id="IPR033227">
    <property type="entry name" value="CAPS"/>
</dbReference>
<dbReference type="PANTHER" id="PTHR12166:SF8">
    <property type="entry name" value="CALCIUM-DEPENDENT SECRETION ACTIVATOR"/>
    <property type="match status" value="1"/>
</dbReference>
<dbReference type="Proteomes" id="UP000054495">
    <property type="component" value="Unassembled WGS sequence"/>
</dbReference>
<protein>
    <submittedName>
        <fullName evidence="1">Uncharacterized protein</fullName>
    </submittedName>
</protein>
<accession>A0A0D6LMV5</accession>
<evidence type="ECO:0000313" key="2">
    <source>
        <dbReference type="Proteomes" id="UP000054495"/>
    </source>
</evidence>